<comment type="caution">
    <text evidence="3">The sequence shown here is derived from an EMBL/GenBank/DDBJ whole genome shotgun (WGS) entry which is preliminary data.</text>
</comment>
<gene>
    <name evidence="3" type="ORF">D2V07_08980</name>
</gene>
<dbReference type="RefSeq" id="WP_119586627.1">
    <property type="nucleotide sequence ID" value="NZ_CAWODQ010000022.1"/>
</dbReference>
<reference evidence="3 4" key="1">
    <citation type="submission" date="2018-08" db="EMBL/GenBank/DDBJ databases">
        <title>Erythrobacter zhengii sp.nov., a bacterium isolated from deep-sea sediment.</title>
        <authorList>
            <person name="Fang C."/>
            <person name="Wu Y.-H."/>
            <person name="Sun C."/>
            <person name="Wang H."/>
            <person name="Cheng H."/>
            <person name="Meng F.-X."/>
            <person name="Wang C.-S."/>
            <person name="Xu X.-W."/>
        </authorList>
    </citation>
    <scope>NUCLEOTIDE SEQUENCE [LARGE SCALE GENOMIC DNA]</scope>
    <source>
        <strain evidence="3 4">V18</strain>
    </source>
</reference>
<dbReference type="GO" id="GO:0044594">
    <property type="term" value="F:17-beta-hydroxysteroid dehydrogenase (NAD+) activity"/>
    <property type="evidence" value="ECO:0007669"/>
    <property type="project" value="TreeGrafter"/>
</dbReference>
<dbReference type="PANTHER" id="PTHR13078">
    <property type="entry name" value="PEROXISOMAL MULTIFUNCTIONAL ENZYME TYPE 2-RELATED"/>
    <property type="match status" value="1"/>
</dbReference>
<accession>A0A418NT40</accession>
<dbReference type="GO" id="GO:0003857">
    <property type="term" value="F:(3S)-3-hydroxyacyl-CoA dehydrogenase (NAD+) activity"/>
    <property type="evidence" value="ECO:0007669"/>
    <property type="project" value="TreeGrafter"/>
</dbReference>
<dbReference type="EMBL" id="QXFL01000003">
    <property type="protein sequence ID" value="RIV86810.1"/>
    <property type="molecule type" value="Genomic_DNA"/>
</dbReference>
<dbReference type="InterPro" id="IPR029069">
    <property type="entry name" value="HotDog_dom_sf"/>
</dbReference>
<feature type="domain" description="Peroxisomal multifunctional enzyme type 2-like N-terminal" evidence="2">
    <location>
        <begin position="17"/>
        <end position="142"/>
    </location>
</feature>
<evidence type="ECO:0000313" key="3">
    <source>
        <dbReference type="EMBL" id="RIV86810.1"/>
    </source>
</evidence>
<dbReference type="Pfam" id="PF01575">
    <property type="entry name" value="MaoC_dehydratas"/>
    <property type="match status" value="1"/>
</dbReference>
<evidence type="ECO:0000259" key="2">
    <source>
        <dbReference type="Pfam" id="PF22622"/>
    </source>
</evidence>
<dbReference type="PANTHER" id="PTHR13078:SF56">
    <property type="entry name" value="PEROXISOMAL MULTIFUNCTIONAL ENZYME TYPE 2"/>
    <property type="match status" value="1"/>
</dbReference>
<dbReference type="GO" id="GO:0006635">
    <property type="term" value="P:fatty acid beta-oxidation"/>
    <property type="evidence" value="ECO:0007669"/>
    <property type="project" value="TreeGrafter"/>
</dbReference>
<dbReference type="InterPro" id="IPR054357">
    <property type="entry name" value="MFE-2_N"/>
</dbReference>
<dbReference type="AlphaFoldDB" id="A0A418NT40"/>
<dbReference type="GO" id="GO:0004300">
    <property type="term" value="F:enoyl-CoA hydratase activity"/>
    <property type="evidence" value="ECO:0007669"/>
    <property type="project" value="TreeGrafter"/>
</dbReference>
<evidence type="ECO:0000259" key="1">
    <source>
        <dbReference type="Pfam" id="PF01575"/>
    </source>
</evidence>
<evidence type="ECO:0000313" key="4">
    <source>
        <dbReference type="Proteomes" id="UP000286576"/>
    </source>
</evidence>
<protein>
    <submittedName>
        <fullName evidence="3">3-alpha,7-alpha, 12-alpha-trihydroxy-5-beta-cholest-24-enoyl-CoA hydratase</fullName>
    </submittedName>
</protein>
<dbReference type="Proteomes" id="UP000286576">
    <property type="component" value="Unassembled WGS sequence"/>
</dbReference>
<name>A0A418NT40_9SPHN</name>
<dbReference type="InterPro" id="IPR002539">
    <property type="entry name" value="MaoC-like_dom"/>
</dbReference>
<feature type="domain" description="MaoC-like" evidence="1">
    <location>
        <begin position="159"/>
        <end position="261"/>
    </location>
</feature>
<proteinExistence type="predicted"/>
<dbReference type="Gene3D" id="3.10.129.10">
    <property type="entry name" value="Hotdog Thioesterase"/>
    <property type="match status" value="1"/>
</dbReference>
<organism evidence="3 4">
    <name type="scientific">Aurantiacibacter zhengii</name>
    <dbReference type="NCBI Taxonomy" id="2307003"/>
    <lineage>
        <taxon>Bacteria</taxon>
        <taxon>Pseudomonadati</taxon>
        <taxon>Pseudomonadota</taxon>
        <taxon>Alphaproteobacteria</taxon>
        <taxon>Sphingomonadales</taxon>
        <taxon>Erythrobacteraceae</taxon>
        <taxon>Aurantiacibacter</taxon>
    </lineage>
</organism>
<keyword evidence="4" id="KW-1185">Reference proteome</keyword>
<dbReference type="SUPFAM" id="SSF54637">
    <property type="entry name" value="Thioesterase/thiol ester dehydrase-isomerase"/>
    <property type="match status" value="2"/>
</dbReference>
<dbReference type="Pfam" id="PF22622">
    <property type="entry name" value="MFE-2_hydrat-2_N"/>
    <property type="match status" value="1"/>
</dbReference>
<sequence>MPLTAKALTGDLPGRRFSYDLSATRLYALGVALAADGSERDLAYLLGDQPEVLPSQATVIAWDDRWIDELGLDVTRIVHGEQRITLHRPIPPRASGRSEVRIIEALDKGPDKGAILYVETTLFEDGHDLPLATLISTVFARGDGGFGGPSKGGLSLPALPETEPDCVARVMVPLNQAHIYRLSGDENPLHVDPEFAARAGFDRPILHGLCTYGMALRQVIGEACGDEPGRVASIAARFTAPVFMGDTLETSIWKLAEDQIAFRTAIAERGDVVLDYGRLELR</sequence>
<dbReference type="OrthoDB" id="9800237at2"/>
<dbReference type="CDD" id="cd03448">
    <property type="entry name" value="HDE_HSD"/>
    <property type="match status" value="1"/>
</dbReference>